<dbReference type="HOGENOM" id="CLU_009583_34_1_6"/>
<organism evidence="3 4">
    <name type="scientific">Acinetobacter beijerinckii ANC 3835</name>
    <dbReference type="NCBI Taxonomy" id="1217649"/>
    <lineage>
        <taxon>Bacteria</taxon>
        <taxon>Pseudomonadati</taxon>
        <taxon>Pseudomonadota</taxon>
        <taxon>Gammaproteobacteria</taxon>
        <taxon>Moraxellales</taxon>
        <taxon>Moraxellaceae</taxon>
        <taxon>Acinetobacter</taxon>
    </lineage>
</organism>
<dbReference type="OrthoDB" id="9801609at2"/>
<proteinExistence type="predicted"/>
<evidence type="ECO:0000259" key="2">
    <source>
        <dbReference type="Pfam" id="PF00534"/>
    </source>
</evidence>
<dbReference type="PANTHER" id="PTHR46401">
    <property type="entry name" value="GLYCOSYLTRANSFERASE WBBK-RELATED"/>
    <property type="match status" value="1"/>
</dbReference>
<dbReference type="Gene3D" id="3.40.50.2000">
    <property type="entry name" value="Glycogen Phosphorylase B"/>
    <property type="match status" value="1"/>
</dbReference>
<sequence length="414" mass="48310">MIWINISNILKVDKFSGIARTEYELCLYAYKLSQQGYAIKFCTFDDCQSFIEIKSQQLSSVLHNLKNDCVVKNSRLKFKPKLKRSIFKRINALRVFCGIVSHCFSDGDLIISVGQNLGSSEMRAFEIIKKKINIELKLLCHDLIPINYPEFFLSQNTSLFSRYMNQTIKVVDHFYCNSEFTKTELSEYHTRMGVNQPPMTVVTLGCDLYMKKITDNKSDLLKSIMNQPYLLFVSTIEIRKNHNLIYQMYLKLLEQGVQNLPPVYFVGRRGWKVEALLNNLDNDSRIKDKIRILDDVSDSDLIQLYKHCWFTLYPSFIEGYGLPVAESLSFGKFCLSSNAGSLTEVGREYIDYADPHQLDQWAEKFLFLINHPEYITEKEKQIRDQYRPTSWEECSKEILNSELLTFKQDELSMV</sequence>
<name>N9FD64_9GAMM</name>
<dbReference type="RefSeq" id="WP_005055960.1">
    <property type="nucleotide sequence ID" value="NZ_KB849761.1"/>
</dbReference>
<dbReference type="PATRIC" id="fig|1217649.3.peg.2911"/>
<feature type="domain" description="Glycosyl transferase family 1" evidence="2">
    <location>
        <begin position="224"/>
        <end position="380"/>
    </location>
</feature>
<keyword evidence="1" id="KW-0808">Transferase</keyword>
<dbReference type="InterPro" id="IPR001296">
    <property type="entry name" value="Glyco_trans_1"/>
</dbReference>
<dbReference type="CDD" id="cd03809">
    <property type="entry name" value="GT4_MtfB-like"/>
    <property type="match status" value="1"/>
</dbReference>
<comment type="caution">
    <text evidence="3">The sequence shown here is derived from an EMBL/GenBank/DDBJ whole genome shotgun (WGS) entry which is preliminary data.</text>
</comment>
<dbReference type="SUPFAM" id="SSF53756">
    <property type="entry name" value="UDP-Glycosyltransferase/glycogen phosphorylase"/>
    <property type="match status" value="1"/>
</dbReference>
<dbReference type="Proteomes" id="UP000018417">
    <property type="component" value="Unassembled WGS sequence"/>
</dbReference>
<dbReference type="PANTHER" id="PTHR46401:SF2">
    <property type="entry name" value="GLYCOSYLTRANSFERASE WBBK-RELATED"/>
    <property type="match status" value="1"/>
</dbReference>
<evidence type="ECO:0000313" key="3">
    <source>
        <dbReference type="EMBL" id="ENW02814.1"/>
    </source>
</evidence>
<protein>
    <recommendedName>
        <fullName evidence="2">Glycosyl transferase family 1 domain-containing protein</fullName>
    </recommendedName>
</protein>
<reference evidence="3 4" key="1">
    <citation type="submission" date="2013-02" db="EMBL/GenBank/DDBJ databases">
        <title>The Genome Sequence of Acinetobacter beijerinckii ANC 3835.</title>
        <authorList>
            <consortium name="The Broad Institute Genome Sequencing Platform"/>
            <consortium name="The Broad Institute Genome Sequencing Center for Infectious Disease"/>
            <person name="Cerqueira G."/>
            <person name="Feldgarden M."/>
            <person name="Courvalin P."/>
            <person name="Perichon B."/>
            <person name="Grillot-Courvalin C."/>
            <person name="Clermont D."/>
            <person name="Rocha E."/>
            <person name="Yoon E.-J."/>
            <person name="Nemec A."/>
            <person name="Walker B."/>
            <person name="Young S.K."/>
            <person name="Zeng Q."/>
            <person name="Gargeya S."/>
            <person name="Fitzgerald M."/>
            <person name="Haas B."/>
            <person name="Abouelleil A."/>
            <person name="Alvarado L."/>
            <person name="Arachchi H.M."/>
            <person name="Berlin A.M."/>
            <person name="Chapman S.B."/>
            <person name="Dewar J."/>
            <person name="Goldberg J."/>
            <person name="Griggs A."/>
            <person name="Gujja S."/>
            <person name="Hansen M."/>
            <person name="Howarth C."/>
            <person name="Imamovic A."/>
            <person name="Larimer J."/>
            <person name="McCowan C."/>
            <person name="Murphy C."/>
            <person name="Neiman D."/>
            <person name="Pearson M."/>
            <person name="Priest M."/>
            <person name="Roberts A."/>
            <person name="Saif S."/>
            <person name="Shea T."/>
            <person name="Sisk P."/>
            <person name="Sykes S."/>
            <person name="Wortman J."/>
            <person name="Nusbaum C."/>
            <person name="Birren B."/>
        </authorList>
    </citation>
    <scope>NUCLEOTIDE SEQUENCE [LARGE SCALE GENOMIC DNA]</scope>
    <source>
        <strain evidence="3 4">ANC 3835</strain>
    </source>
</reference>
<gene>
    <name evidence="3" type="ORF">F934_02988</name>
</gene>
<dbReference type="EMBL" id="APQK01000017">
    <property type="protein sequence ID" value="ENW02814.1"/>
    <property type="molecule type" value="Genomic_DNA"/>
</dbReference>
<dbReference type="AlphaFoldDB" id="N9FD64"/>
<evidence type="ECO:0000256" key="1">
    <source>
        <dbReference type="ARBA" id="ARBA00022679"/>
    </source>
</evidence>
<evidence type="ECO:0000313" key="4">
    <source>
        <dbReference type="Proteomes" id="UP000018417"/>
    </source>
</evidence>
<dbReference type="Pfam" id="PF00534">
    <property type="entry name" value="Glycos_transf_1"/>
    <property type="match status" value="1"/>
</dbReference>
<accession>N9FD64</accession>
<dbReference type="GO" id="GO:0016757">
    <property type="term" value="F:glycosyltransferase activity"/>
    <property type="evidence" value="ECO:0007669"/>
    <property type="project" value="InterPro"/>
</dbReference>